<dbReference type="EMBL" id="JAEHOD010000024">
    <property type="protein sequence ID" value="KAG2447005.1"/>
    <property type="molecule type" value="Genomic_DNA"/>
</dbReference>
<evidence type="ECO:0000256" key="2">
    <source>
        <dbReference type="SAM" id="MobiDB-lite"/>
    </source>
</evidence>
<reference evidence="5" key="1">
    <citation type="journal article" date="2020" name="bioRxiv">
        <title>Comparative genomics of Chlamydomonas.</title>
        <authorList>
            <person name="Craig R.J."/>
            <person name="Hasan A.R."/>
            <person name="Ness R.W."/>
            <person name="Keightley P.D."/>
        </authorList>
    </citation>
    <scope>NUCLEOTIDE SEQUENCE</scope>
    <source>
        <strain evidence="5">CCAP 11/173</strain>
    </source>
</reference>
<dbReference type="PANTHER" id="PTHR13037">
    <property type="entry name" value="FORMIN"/>
    <property type="match status" value="1"/>
</dbReference>
<evidence type="ECO:0000313" key="6">
    <source>
        <dbReference type="Proteomes" id="UP000613740"/>
    </source>
</evidence>
<feature type="compositionally biased region" description="Low complexity" evidence="2">
    <location>
        <begin position="758"/>
        <end position="774"/>
    </location>
</feature>
<feature type="compositionally biased region" description="Basic residues" evidence="2">
    <location>
        <begin position="857"/>
        <end position="879"/>
    </location>
</feature>
<feature type="region of interest" description="Disordered" evidence="2">
    <location>
        <begin position="701"/>
        <end position="879"/>
    </location>
</feature>
<protein>
    <recommendedName>
        <fullName evidence="4">Peptidase M11 gametolysin domain-containing protein</fullName>
    </recommendedName>
</protein>
<feature type="domain" description="Peptidase M11 gametolysin" evidence="4">
    <location>
        <begin position="242"/>
        <end position="529"/>
    </location>
</feature>
<dbReference type="PANTHER" id="PTHR13037:SF24">
    <property type="entry name" value="POLYCOMB PROTEIN PCL-RELATED"/>
    <property type="match status" value="1"/>
</dbReference>
<keyword evidence="6" id="KW-1185">Reference proteome</keyword>
<feature type="compositionally biased region" description="Pro residues" evidence="2">
    <location>
        <begin position="793"/>
        <end position="808"/>
    </location>
</feature>
<evidence type="ECO:0000256" key="1">
    <source>
        <dbReference type="ARBA" id="ARBA00022581"/>
    </source>
</evidence>
<evidence type="ECO:0000313" key="5">
    <source>
        <dbReference type="EMBL" id="KAG2447005.1"/>
    </source>
</evidence>
<keyword evidence="1" id="KW-0945">Host-virus interaction</keyword>
<proteinExistence type="predicted"/>
<keyword evidence="3" id="KW-0732">Signal</keyword>
<dbReference type="AlphaFoldDB" id="A0A836B3Z4"/>
<dbReference type="OrthoDB" id="545544at2759"/>
<dbReference type="Pfam" id="PF05548">
    <property type="entry name" value="Peptidase_M11"/>
    <property type="match status" value="1"/>
</dbReference>
<gene>
    <name evidence="5" type="ORF">HYH02_008159</name>
</gene>
<accession>A0A836B3Z4</accession>
<evidence type="ECO:0000256" key="3">
    <source>
        <dbReference type="SAM" id="SignalP"/>
    </source>
</evidence>
<name>A0A836B3Z4_9CHLO</name>
<feature type="chain" id="PRO_5032658331" description="Peptidase M11 gametolysin domain-containing protein" evidence="3">
    <location>
        <begin position="32"/>
        <end position="879"/>
    </location>
</feature>
<organism evidence="5 6">
    <name type="scientific">Chlamydomonas schloesseri</name>
    <dbReference type="NCBI Taxonomy" id="2026947"/>
    <lineage>
        <taxon>Eukaryota</taxon>
        <taxon>Viridiplantae</taxon>
        <taxon>Chlorophyta</taxon>
        <taxon>core chlorophytes</taxon>
        <taxon>Chlorophyceae</taxon>
        <taxon>CS clade</taxon>
        <taxon>Chlamydomonadales</taxon>
        <taxon>Chlamydomonadaceae</taxon>
        <taxon>Chlamydomonas</taxon>
    </lineage>
</organism>
<sequence length="879" mass="87782">MQRVGKRCYYYWLCLVLGLLALEALPQGAAALRNQGTAQGTAALPVKCFEGFLHVQAAEADEVDVDAVILRLAQPADDLGLYLRLKEDGPGHTDLKLAAQSLGFGVPVVACGRIGNDGAALPVLHIGLPRGLRPVERIAGSDGETTVTSQSSAFATRAAATADVATAAEQQQPAAQRPQQQQLGVLFLLLSSTCEGPWRTPAATKEQMERVLFAPAAASTAGASAAAGAGPAAAGSGGATGGADAARPNLQSYIDYCSNGRAALSRETSAVLEDIKLPCTGPAPPASASDGALGQQPAGSWKPTGCGFGELLAWGDAAVAAAKAQLGEHGLRRYRHVVVVLPKNWKNGTDPAAGCGGFMATAEAGIPRANPDGTPAYGMVWVSGDRYDSPNAYLHELSHNLGLYHAGTPNGCQYCDRSCAVSYCCVARCHNAAHLWALGWADPLPVATAATAAVVGSGGGALALEGMPEGVVLPYRLPAQHSSDASFIMIDASQGGDGTGVRYFLSYRQPSPLYDALSSADANMVHVHARLPPAARMGTADTLQHARLGGGGGGAAAPTSTSNSTWRDNTTRLVVTALAWERGYAVVAICRAPLRAGGGGGGAAAAAAGATASDASGGGSGGSASALVTAGAGASGAASDGGSAAVVDWAACSFDAAAVLRAMTPPSPPAPSPPAPSMPAPPAPLAAVEQLAASAATSSSFSAASSSGSGRDKSLGGHTAQAGRVAQGASNLSSPRPSPSQPPSPVPSTPPPVPTPPTTAATTTTTAGAAANASGGKVRGGGRDRSAAGQSLPPSPPPSLPPPPPLAPPSSNQGTVAKKRGLSDSSRDAVVDPLRSQSPAAAAAAGAGATGGAGGGRQRRRRRLLGHRRVQARRRYASQ</sequence>
<feature type="signal peptide" evidence="3">
    <location>
        <begin position="1"/>
        <end position="31"/>
    </location>
</feature>
<feature type="compositionally biased region" description="Basic and acidic residues" evidence="2">
    <location>
        <begin position="821"/>
        <end position="830"/>
    </location>
</feature>
<dbReference type="Proteomes" id="UP000613740">
    <property type="component" value="Unassembled WGS sequence"/>
</dbReference>
<feature type="compositionally biased region" description="Pro residues" evidence="2">
    <location>
        <begin position="736"/>
        <end position="757"/>
    </location>
</feature>
<comment type="caution">
    <text evidence="5">The sequence shown here is derived from an EMBL/GenBank/DDBJ whole genome shotgun (WGS) entry which is preliminary data.</text>
</comment>
<evidence type="ECO:0000259" key="4">
    <source>
        <dbReference type="Pfam" id="PF05548"/>
    </source>
</evidence>
<dbReference type="InterPro" id="IPR008752">
    <property type="entry name" value="Peptidase_M11"/>
</dbReference>
<dbReference type="SUPFAM" id="SSF55486">
    <property type="entry name" value="Metalloproteases ('zincins'), catalytic domain"/>
    <property type="match status" value="1"/>
</dbReference>